<reference evidence="2" key="1">
    <citation type="submission" date="2023-04" db="EMBL/GenBank/DDBJ databases">
        <title>Black Yeasts Isolated from many extreme environments.</title>
        <authorList>
            <person name="Coleine C."/>
            <person name="Stajich J.E."/>
            <person name="Selbmann L."/>
        </authorList>
    </citation>
    <scope>NUCLEOTIDE SEQUENCE</scope>
    <source>
        <strain evidence="2">CCFEE 5312</strain>
    </source>
</reference>
<feature type="compositionally biased region" description="Polar residues" evidence="1">
    <location>
        <begin position="21"/>
        <end position="36"/>
    </location>
</feature>
<comment type="caution">
    <text evidence="2">The sequence shown here is derived from an EMBL/GenBank/DDBJ whole genome shotgun (WGS) entry which is preliminary data.</text>
</comment>
<sequence length="141" mass="15981">MAPKKQKSQAEPPPKPEASRSDSTGWDASQEQSSTKMFDMMSKTNDKVKVRRDARKKAIIISQNARTTKLRADVDHAAQQYDEEVRAVRRPGVEHLLELAQKKREIEARITKCQSELEQAYFSAAKQLQVALDGRADELEV</sequence>
<proteinExistence type="predicted"/>
<dbReference type="AlphaFoldDB" id="A0AAJ0G4I1"/>
<feature type="region of interest" description="Disordered" evidence="1">
    <location>
        <begin position="1"/>
        <end position="50"/>
    </location>
</feature>
<accession>A0AAJ0G4I1</accession>
<gene>
    <name evidence="2" type="ORF">LTR09_011399</name>
</gene>
<protein>
    <submittedName>
        <fullName evidence="2">Uncharacterized protein</fullName>
    </submittedName>
</protein>
<name>A0AAJ0G4I1_9PEZI</name>
<evidence type="ECO:0000256" key="1">
    <source>
        <dbReference type="SAM" id="MobiDB-lite"/>
    </source>
</evidence>
<evidence type="ECO:0000313" key="2">
    <source>
        <dbReference type="EMBL" id="KAK3047197.1"/>
    </source>
</evidence>
<dbReference type="Proteomes" id="UP001271007">
    <property type="component" value="Unassembled WGS sequence"/>
</dbReference>
<evidence type="ECO:0000313" key="3">
    <source>
        <dbReference type="Proteomes" id="UP001271007"/>
    </source>
</evidence>
<organism evidence="2 3">
    <name type="scientific">Extremus antarcticus</name>
    <dbReference type="NCBI Taxonomy" id="702011"/>
    <lineage>
        <taxon>Eukaryota</taxon>
        <taxon>Fungi</taxon>
        <taxon>Dikarya</taxon>
        <taxon>Ascomycota</taxon>
        <taxon>Pezizomycotina</taxon>
        <taxon>Dothideomycetes</taxon>
        <taxon>Dothideomycetidae</taxon>
        <taxon>Mycosphaerellales</taxon>
        <taxon>Extremaceae</taxon>
        <taxon>Extremus</taxon>
    </lineage>
</organism>
<dbReference type="EMBL" id="JAWDJX010000066">
    <property type="protein sequence ID" value="KAK3047197.1"/>
    <property type="molecule type" value="Genomic_DNA"/>
</dbReference>
<keyword evidence="3" id="KW-1185">Reference proteome</keyword>